<dbReference type="NCBIfam" id="TIGR00215">
    <property type="entry name" value="lpxB"/>
    <property type="match status" value="1"/>
</dbReference>
<dbReference type="GO" id="GO:0009245">
    <property type="term" value="P:lipid A biosynthetic process"/>
    <property type="evidence" value="ECO:0007669"/>
    <property type="project" value="UniProtKB-UniRule"/>
</dbReference>
<evidence type="ECO:0000256" key="5">
    <source>
        <dbReference type="ARBA" id="ARBA00022516"/>
    </source>
</evidence>
<evidence type="ECO:0000256" key="1">
    <source>
        <dbReference type="ARBA" id="ARBA00002056"/>
    </source>
</evidence>
<keyword evidence="8 12" id="KW-0808">Transferase</keyword>
<dbReference type="PANTHER" id="PTHR30372:SF4">
    <property type="entry name" value="LIPID-A-DISACCHARIDE SYNTHASE, MITOCHONDRIAL-RELATED"/>
    <property type="match status" value="1"/>
</dbReference>
<reference evidence="12 13" key="1">
    <citation type="submission" date="2019-12" db="EMBL/GenBank/DDBJ databases">
        <title>Complete genome sequence of Algicella marina strain 9Alg 56(T) isolated from the red alga Tichocarpus crinitus.</title>
        <authorList>
            <person name="Kim S.-G."/>
            <person name="Nedashkovskaya O.I."/>
        </authorList>
    </citation>
    <scope>NUCLEOTIDE SEQUENCE [LARGE SCALE GENOMIC DNA]</scope>
    <source>
        <strain evidence="12 13">9Alg 56</strain>
    </source>
</reference>
<comment type="catalytic activity">
    <reaction evidence="10">
        <text>a lipid X + a UDP-2-N,3-O-bis[(3R)-3-hydroxyacyl]-alpha-D-glucosamine = a lipid A disaccharide + UDP + H(+)</text>
        <dbReference type="Rhea" id="RHEA:67828"/>
        <dbReference type="ChEBI" id="CHEBI:15378"/>
        <dbReference type="ChEBI" id="CHEBI:58223"/>
        <dbReference type="ChEBI" id="CHEBI:137748"/>
        <dbReference type="ChEBI" id="CHEBI:176338"/>
        <dbReference type="ChEBI" id="CHEBI:176343"/>
        <dbReference type="EC" id="2.4.1.182"/>
    </reaction>
</comment>
<accession>A0A6P1SZ22</accession>
<comment type="function">
    <text evidence="1">Condensation of UDP-2,3-diacylglucosamine and 2,3-diacylglucosamine-1-phosphate to form lipid A disaccharide, a precursor of lipid A, a phosphorylated glycolipid that anchors the lipopolysaccharide to the outer membrane of the cell.</text>
</comment>
<organism evidence="12 13">
    <name type="scientific">Algicella marina</name>
    <dbReference type="NCBI Taxonomy" id="2683284"/>
    <lineage>
        <taxon>Bacteria</taxon>
        <taxon>Pseudomonadati</taxon>
        <taxon>Pseudomonadota</taxon>
        <taxon>Alphaproteobacteria</taxon>
        <taxon>Rhodobacterales</taxon>
        <taxon>Paracoccaceae</taxon>
        <taxon>Algicella</taxon>
    </lineage>
</organism>
<evidence type="ECO:0000313" key="12">
    <source>
        <dbReference type="EMBL" id="QHQ34721.1"/>
    </source>
</evidence>
<evidence type="ECO:0000256" key="7">
    <source>
        <dbReference type="ARBA" id="ARBA00022676"/>
    </source>
</evidence>
<keyword evidence="13" id="KW-1185">Reference proteome</keyword>
<evidence type="ECO:0000256" key="8">
    <source>
        <dbReference type="ARBA" id="ARBA00022679"/>
    </source>
</evidence>
<dbReference type="Proteomes" id="UP000464495">
    <property type="component" value="Chromosome"/>
</dbReference>
<evidence type="ECO:0000313" key="13">
    <source>
        <dbReference type="Proteomes" id="UP000464495"/>
    </source>
</evidence>
<dbReference type="GO" id="GO:0005543">
    <property type="term" value="F:phospholipid binding"/>
    <property type="evidence" value="ECO:0007669"/>
    <property type="project" value="TreeGrafter"/>
</dbReference>
<dbReference type="InterPro" id="IPR003835">
    <property type="entry name" value="Glyco_trans_19"/>
</dbReference>
<evidence type="ECO:0000256" key="10">
    <source>
        <dbReference type="ARBA" id="ARBA00048975"/>
    </source>
</evidence>
<dbReference type="Pfam" id="PF02684">
    <property type="entry name" value="LpxB"/>
    <property type="match status" value="1"/>
</dbReference>
<name>A0A6P1SZ22_9RHOB</name>
<dbReference type="PANTHER" id="PTHR30372">
    <property type="entry name" value="LIPID-A-DISACCHARIDE SYNTHASE"/>
    <property type="match status" value="1"/>
</dbReference>
<dbReference type="GO" id="GO:0008915">
    <property type="term" value="F:lipid-A-disaccharide synthase activity"/>
    <property type="evidence" value="ECO:0007669"/>
    <property type="project" value="UniProtKB-UniRule"/>
</dbReference>
<protein>
    <recommendedName>
        <fullName evidence="4 11">Lipid-A-disaccharide synthase</fullName>
        <ecNumber evidence="3 11">2.4.1.182</ecNumber>
    </recommendedName>
</protein>
<proteinExistence type="inferred from homology"/>
<keyword evidence="6" id="KW-0441">Lipid A biosynthesis</keyword>
<comment type="similarity">
    <text evidence="2">Belongs to the LpxB family.</text>
</comment>
<dbReference type="KEGG" id="amaq:GO499_05700"/>
<dbReference type="EMBL" id="CP046620">
    <property type="protein sequence ID" value="QHQ34721.1"/>
    <property type="molecule type" value="Genomic_DNA"/>
</dbReference>
<dbReference type="EC" id="2.4.1.182" evidence="3 11"/>
<keyword evidence="7 12" id="KW-0328">Glycosyltransferase</keyword>
<gene>
    <name evidence="12" type="primary">lpxB</name>
    <name evidence="12" type="ORF">GO499_05700</name>
</gene>
<evidence type="ECO:0000256" key="11">
    <source>
        <dbReference type="NCBIfam" id="TIGR00215"/>
    </source>
</evidence>
<evidence type="ECO:0000256" key="2">
    <source>
        <dbReference type="ARBA" id="ARBA00007868"/>
    </source>
</evidence>
<dbReference type="GO" id="GO:0016020">
    <property type="term" value="C:membrane"/>
    <property type="evidence" value="ECO:0007669"/>
    <property type="project" value="GOC"/>
</dbReference>
<dbReference type="AlphaFoldDB" id="A0A6P1SZ22"/>
<dbReference type="RefSeq" id="WP_161861290.1">
    <property type="nucleotide sequence ID" value="NZ_CP046620.1"/>
</dbReference>
<evidence type="ECO:0000256" key="9">
    <source>
        <dbReference type="ARBA" id="ARBA00023098"/>
    </source>
</evidence>
<keyword evidence="9" id="KW-0443">Lipid metabolism</keyword>
<keyword evidence="5" id="KW-0444">Lipid biosynthesis</keyword>
<evidence type="ECO:0000256" key="3">
    <source>
        <dbReference type="ARBA" id="ARBA00012687"/>
    </source>
</evidence>
<sequence>MRVFVIAGEPSGDALGAALLAGLKTEESGTLELAGVGGPLMRAEGLASLFPMDQLSVMGVAEVLPRLPGLLRRIRETADAVVAWKPDVLITIDSPDFCLRVARKARALDRDLKVVHYVAPSVWAWRPGRAKKMAAVVDHVLALLPFEPPYMEAAGMSCDFVGHPVTQLEVPSAADVAAFREVNAIGAARCLTVLPGSRAGEVGRVGPVLRDVAAALVAENEGLRVIVPTVGPRLDAVRELFAEVPGALVLGPDIGEAGKLAAFAASGLALAASGTVTLEVAAAGAPMIVAYDLNGLSRMIARRFVKLPSATLVNLLDRYEALELAGGFRGFMPGNPPAWDEMQDARLRDQPIPEFVLERCTVERILPEARRYLSEPGVGFAQIEASGRAMELLGRGGDAPGTRAARSVITFMGRREAAGQTRLGPAP</sequence>
<evidence type="ECO:0000256" key="4">
    <source>
        <dbReference type="ARBA" id="ARBA00020902"/>
    </source>
</evidence>
<evidence type="ECO:0000256" key="6">
    <source>
        <dbReference type="ARBA" id="ARBA00022556"/>
    </source>
</evidence>
<dbReference type="SUPFAM" id="SSF53756">
    <property type="entry name" value="UDP-Glycosyltransferase/glycogen phosphorylase"/>
    <property type="match status" value="1"/>
</dbReference>